<dbReference type="AlphaFoldDB" id="A0A1H9L8Z3"/>
<sequence length="412" mass="48028">MQLTTSQQEAFEKFSTLKVGALFMKQGTGKTRVALELIKSTDCDFVLFLCPFSTKANLKSEIDKWGLERPFEIIGYETLSSSDRTYLKLLDLQKQYHKIFIVADESVFIKNSDSKRFERMLKLRDMSEYRLLLNGTPITKNEWDIYNQMEFLSPLIIKMNRPEFLQTFFKKIKYKRAGENPREFYKLSTVNIGYLHKLIEPYIFEADLEFDKNIHVKNIEILSSDETNELYEERKQNLLNSLAIGECKVEQFTNLAVACFDDKERHKAIAKQLKGQIIVFCSLLSEVKHISKEIDCYAITGATAPQERLKIINQFKEENKPLLMTYGTGAFGLNLQFCHRIAFASLTFDYAKVDQAMSRIKRLGQEKDIEYTYFTSNLGIYNMINENITKKQTLKELIIDKIEKGEDFEKNL</sequence>
<dbReference type="SUPFAM" id="SSF52540">
    <property type="entry name" value="P-loop containing nucleoside triphosphate hydrolases"/>
    <property type="match status" value="2"/>
</dbReference>
<dbReference type="PROSITE" id="PS51194">
    <property type="entry name" value="HELICASE_CTER"/>
    <property type="match status" value="1"/>
</dbReference>
<keyword evidence="3" id="KW-0347">Helicase</keyword>
<dbReference type="GO" id="GO:0005524">
    <property type="term" value="F:ATP binding"/>
    <property type="evidence" value="ECO:0007669"/>
    <property type="project" value="InterPro"/>
</dbReference>
<dbReference type="Pfam" id="PF00271">
    <property type="entry name" value="Helicase_C"/>
    <property type="match status" value="1"/>
</dbReference>
<dbReference type="SMART" id="SM00490">
    <property type="entry name" value="HELICc"/>
    <property type="match status" value="1"/>
</dbReference>
<evidence type="ECO:0000259" key="2">
    <source>
        <dbReference type="PROSITE" id="PS51194"/>
    </source>
</evidence>
<gene>
    <name evidence="3" type="ORF">SAMN04487840_10123</name>
</gene>
<evidence type="ECO:0000313" key="4">
    <source>
        <dbReference type="Proteomes" id="UP000182712"/>
    </source>
</evidence>
<feature type="domain" description="Helicase C-terminal" evidence="2">
    <location>
        <begin position="261"/>
        <end position="412"/>
    </location>
</feature>
<dbReference type="InterPro" id="IPR000330">
    <property type="entry name" value="SNF2_N"/>
</dbReference>
<evidence type="ECO:0000313" key="3">
    <source>
        <dbReference type="EMBL" id="SER07906.1"/>
    </source>
</evidence>
<reference evidence="3 4" key="1">
    <citation type="submission" date="2016-10" db="EMBL/GenBank/DDBJ databases">
        <authorList>
            <person name="de Groot N.N."/>
        </authorList>
    </citation>
    <scope>NUCLEOTIDE SEQUENCE [LARGE SCALE GENOMIC DNA]</scope>
    <source>
        <strain evidence="3 4">VTM2R47</strain>
    </source>
</reference>
<organism evidence="3 4">
    <name type="scientific">Streptococcus gallolyticus</name>
    <dbReference type="NCBI Taxonomy" id="315405"/>
    <lineage>
        <taxon>Bacteria</taxon>
        <taxon>Bacillati</taxon>
        <taxon>Bacillota</taxon>
        <taxon>Bacilli</taxon>
        <taxon>Lactobacillales</taxon>
        <taxon>Streptococcaceae</taxon>
        <taxon>Streptococcus</taxon>
    </lineage>
</organism>
<dbReference type="Gene3D" id="3.40.50.10810">
    <property type="entry name" value="Tandem AAA-ATPase domain"/>
    <property type="match status" value="1"/>
</dbReference>
<dbReference type="InterPro" id="IPR038718">
    <property type="entry name" value="SNF2-like_sf"/>
</dbReference>
<dbReference type="GO" id="GO:0016787">
    <property type="term" value="F:hydrolase activity"/>
    <property type="evidence" value="ECO:0007669"/>
    <property type="project" value="UniProtKB-KW"/>
</dbReference>
<dbReference type="CDD" id="cd18793">
    <property type="entry name" value="SF2_C_SNF"/>
    <property type="match status" value="1"/>
</dbReference>
<keyword evidence="1" id="KW-0378">Hydrolase</keyword>
<accession>A0A1H9L8Z3</accession>
<dbReference type="GO" id="GO:0004386">
    <property type="term" value="F:helicase activity"/>
    <property type="evidence" value="ECO:0007669"/>
    <property type="project" value="UniProtKB-KW"/>
</dbReference>
<dbReference type="PANTHER" id="PTHR45766:SF6">
    <property type="entry name" value="SWI_SNF-RELATED MATRIX-ASSOCIATED ACTIN-DEPENDENT REGULATOR OF CHROMATIN SUBFAMILY A-LIKE PROTEIN 1"/>
    <property type="match status" value="1"/>
</dbReference>
<dbReference type="Pfam" id="PF00176">
    <property type="entry name" value="SNF2-rel_dom"/>
    <property type="match status" value="1"/>
</dbReference>
<dbReference type="PANTHER" id="PTHR45766">
    <property type="entry name" value="DNA ANNEALING HELICASE AND ENDONUCLEASE ZRANB3 FAMILY MEMBER"/>
    <property type="match status" value="1"/>
</dbReference>
<dbReference type="InterPro" id="IPR001650">
    <property type="entry name" value="Helicase_C-like"/>
</dbReference>
<dbReference type="EMBL" id="FOGM01000001">
    <property type="protein sequence ID" value="SER07906.1"/>
    <property type="molecule type" value="Genomic_DNA"/>
</dbReference>
<dbReference type="InterPro" id="IPR027417">
    <property type="entry name" value="P-loop_NTPase"/>
</dbReference>
<keyword evidence="3" id="KW-0547">Nucleotide-binding</keyword>
<dbReference type="Gene3D" id="3.40.50.300">
    <property type="entry name" value="P-loop containing nucleotide triphosphate hydrolases"/>
    <property type="match status" value="1"/>
</dbReference>
<name>A0A1H9L8Z3_9STRE</name>
<evidence type="ECO:0000256" key="1">
    <source>
        <dbReference type="ARBA" id="ARBA00022801"/>
    </source>
</evidence>
<keyword evidence="3" id="KW-0067">ATP-binding</keyword>
<dbReference type="GO" id="GO:0006281">
    <property type="term" value="P:DNA repair"/>
    <property type="evidence" value="ECO:0007669"/>
    <property type="project" value="TreeGrafter"/>
</dbReference>
<dbReference type="GO" id="GO:0031297">
    <property type="term" value="P:replication fork processing"/>
    <property type="evidence" value="ECO:0007669"/>
    <property type="project" value="TreeGrafter"/>
</dbReference>
<protein>
    <submittedName>
        <fullName evidence="3">Helicase conserved C-terminal domain-containing protein</fullName>
    </submittedName>
</protein>
<dbReference type="InterPro" id="IPR049730">
    <property type="entry name" value="SNF2/RAD54-like_C"/>
</dbReference>
<dbReference type="RefSeq" id="WP_074626940.1">
    <property type="nucleotide sequence ID" value="NZ_FOGM01000001.1"/>
</dbReference>
<proteinExistence type="predicted"/>
<dbReference type="Proteomes" id="UP000182712">
    <property type="component" value="Unassembled WGS sequence"/>
</dbReference>